<name>A0A1I6FNA5_9RHOB</name>
<protein>
    <recommendedName>
        <fullName evidence="1">YjiS-like domain-containing protein</fullName>
    </recommendedName>
</protein>
<feature type="domain" description="YjiS-like" evidence="1">
    <location>
        <begin position="29"/>
        <end position="62"/>
    </location>
</feature>
<dbReference type="Pfam" id="PF06568">
    <property type="entry name" value="YjiS-like"/>
    <property type="match status" value="1"/>
</dbReference>
<dbReference type="STRING" id="390270.SAMN04488005_0031"/>
<dbReference type="RefSeq" id="WP_242650916.1">
    <property type="nucleotide sequence ID" value="NZ_FOYP01000001.1"/>
</dbReference>
<organism evidence="2 3">
    <name type="scientific">Yoonia tamlensis</name>
    <dbReference type="NCBI Taxonomy" id="390270"/>
    <lineage>
        <taxon>Bacteria</taxon>
        <taxon>Pseudomonadati</taxon>
        <taxon>Pseudomonadota</taxon>
        <taxon>Alphaproteobacteria</taxon>
        <taxon>Rhodobacterales</taxon>
        <taxon>Paracoccaceae</taxon>
        <taxon>Yoonia</taxon>
    </lineage>
</organism>
<dbReference type="EMBL" id="FOYP01000001">
    <property type="protein sequence ID" value="SFR31421.1"/>
    <property type="molecule type" value="Genomic_DNA"/>
</dbReference>
<accession>A0A1I6FNA5</accession>
<keyword evidence="3" id="KW-1185">Reference proteome</keyword>
<evidence type="ECO:0000259" key="1">
    <source>
        <dbReference type="Pfam" id="PF06568"/>
    </source>
</evidence>
<evidence type="ECO:0000313" key="2">
    <source>
        <dbReference type="EMBL" id="SFR31421.1"/>
    </source>
</evidence>
<reference evidence="3" key="1">
    <citation type="submission" date="2016-10" db="EMBL/GenBank/DDBJ databases">
        <authorList>
            <person name="Varghese N."/>
            <person name="Submissions S."/>
        </authorList>
    </citation>
    <scope>NUCLEOTIDE SEQUENCE [LARGE SCALE GENOMIC DNA]</scope>
    <source>
        <strain evidence="3">DSM 26879</strain>
    </source>
</reference>
<dbReference type="InterPro" id="IPR009506">
    <property type="entry name" value="YjiS-like"/>
</dbReference>
<gene>
    <name evidence="2" type="ORF">SAMN04488005_0031</name>
</gene>
<proteinExistence type="predicted"/>
<evidence type="ECO:0000313" key="3">
    <source>
        <dbReference type="Proteomes" id="UP000199478"/>
    </source>
</evidence>
<sequence length="74" mass="7922">MAYMNANIQTVAGNSVLRMIANAFAAFKAAAAQRAVYRQVFTELENMTDRDLADIGIARGDITAVATKAAFGDH</sequence>
<dbReference type="Proteomes" id="UP000199478">
    <property type="component" value="Unassembled WGS sequence"/>
</dbReference>
<dbReference type="AlphaFoldDB" id="A0A1I6FNA5"/>